<dbReference type="PANTHER" id="PTHR16719:SF0">
    <property type="entry name" value="CYTOCHROME C OXIDASE COPPER CHAPERONE"/>
    <property type="match status" value="1"/>
</dbReference>
<dbReference type="Proteomes" id="UP000559027">
    <property type="component" value="Unassembled WGS sequence"/>
</dbReference>
<dbReference type="Pfam" id="PF05051">
    <property type="entry name" value="COX17"/>
    <property type="match status" value="1"/>
</dbReference>
<sequence>MHYLVVMFGKLSSWWSDSPSPAIEKSYDPTNPKQNPLNPQGLKPCCACPQTKSARDDCFLKHGDEATEKCKEVVENHLAYDSPLVPDARINVNNKITTPRRSTIQTPAFRKLCNLLQHTSGMNL</sequence>
<reference evidence="9 10" key="1">
    <citation type="journal article" date="2020" name="ISME J.">
        <title>Uncovering the hidden diversity of litter-decomposition mechanisms in mushroom-forming fungi.</title>
        <authorList>
            <person name="Floudas D."/>
            <person name="Bentzer J."/>
            <person name="Ahren D."/>
            <person name="Johansson T."/>
            <person name="Persson P."/>
            <person name="Tunlid A."/>
        </authorList>
    </citation>
    <scope>NUCLEOTIDE SEQUENCE [LARGE SCALE GENOMIC DNA]</scope>
    <source>
        <strain evidence="9 10">CBS 146.42</strain>
    </source>
</reference>
<dbReference type="GO" id="GO:0005507">
    <property type="term" value="F:copper ion binding"/>
    <property type="evidence" value="ECO:0007669"/>
    <property type="project" value="InterPro"/>
</dbReference>
<evidence type="ECO:0000256" key="8">
    <source>
        <dbReference type="PIRSR" id="PIRSR607745-1"/>
    </source>
</evidence>
<dbReference type="InterPro" id="IPR007745">
    <property type="entry name" value="Cyt_c_oxidase_Cu-chaperone"/>
</dbReference>
<dbReference type="AlphaFoldDB" id="A0A8H5FUI6"/>
<evidence type="ECO:0000256" key="5">
    <source>
        <dbReference type="ARBA" id="ARBA00023128"/>
    </source>
</evidence>
<evidence type="ECO:0000256" key="2">
    <source>
        <dbReference type="ARBA" id="ARBA00009241"/>
    </source>
</evidence>
<keyword evidence="3 8" id="KW-0479">Metal-binding</keyword>
<feature type="binding site" evidence="8">
    <location>
        <position position="46"/>
    </location>
    <ligand>
        <name>Cu cation</name>
        <dbReference type="ChEBI" id="CHEBI:23378"/>
    </ligand>
</feature>
<dbReference type="InterPro" id="IPR009069">
    <property type="entry name" value="Cys_alpha_HP_mot_SF"/>
</dbReference>
<dbReference type="OrthoDB" id="1915887at2759"/>
<name>A0A8H5FUI6_9AGAR</name>
<evidence type="ECO:0000313" key="10">
    <source>
        <dbReference type="Proteomes" id="UP000559027"/>
    </source>
</evidence>
<keyword evidence="7" id="KW-0143">Chaperone</keyword>
<dbReference type="PANTHER" id="PTHR16719">
    <property type="entry name" value="CYTOCHROME C OXIDASE COPPER CHAPERONE"/>
    <property type="match status" value="1"/>
</dbReference>
<keyword evidence="6" id="KW-1015">Disulfide bond</keyword>
<keyword evidence="10" id="KW-1185">Reference proteome</keyword>
<dbReference type="EMBL" id="JAACJO010000016">
    <property type="protein sequence ID" value="KAF5349514.1"/>
    <property type="molecule type" value="Genomic_DNA"/>
</dbReference>
<organism evidence="9 10">
    <name type="scientific">Leucocoprinus leucothites</name>
    <dbReference type="NCBI Taxonomy" id="201217"/>
    <lineage>
        <taxon>Eukaryota</taxon>
        <taxon>Fungi</taxon>
        <taxon>Dikarya</taxon>
        <taxon>Basidiomycota</taxon>
        <taxon>Agaricomycotina</taxon>
        <taxon>Agaricomycetes</taxon>
        <taxon>Agaricomycetidae</taxon>
        <taxon>Agaricales</taxon>
        <taxon>Agaricineae</taxon>
        <taxon>Agaricaceae</taxon>
        <taxon>Leucocoprinus</taxon>
    </lineage>
</organism>
<dbReference type="GO" id="GO:0005758">
    <property type="term" value="C:mitochondrial intermembrane space"/>
    <property type="evidence" value="ECO:0007669"/>
    <property type="project" value="UniProtKB-SubCell"/>
</dbReference>
<keyword evidence="5" id="KW-0496">Mitochondrion</keyword>
<protein>
    <submittedName>
        <fullName evidence="9">Uncharacterized protein</fullName>
    </submittedName>
</protein>
<evidence type="ECO:0000256" key="1">
    <source>
        <dbReference type="ARBA" id="ARBA00004569"/>
    </source>
</evidence>
<keyword evidence="4 8" id="KW-0186">Copper</keyword>
<proteinExistence type="inferred from homology"/>
<evidence type="ECO:0000256" key="6">
    <source>
        <dbReference type="ARBA" id="ARBA00023157"/>
    </source>
</evidence>
<evidence type="ECO:0000256" key="3">
    <source>
        <dbReference type="ARBA" id="ARBA00022723"/>
    </source>
</evidence>
<accession>A0A8H5FUI6</accession>
<comment type="similarity">
    <text evidence="2">Belongs to the COX17 family.</text>
</comment>
<feature type="binding site" evidence="8">
    <location>
        <position position="45"/>
    </location>
    <ligand>
        <name>Cu cation</name>
        <dbReference type="ChEBI" id="CHEBI:23378"/>
    </ligand>
</feature>
<gene>
    <name evidence="9" type="ORF">D9756_009025</name>
</gene>
<evidence type="ECO:0000313" key="9">
    <source>
        <dbReference type="EMBL" id="KAF5349514.1"/>
    </source>
</evidence>
<dbReference type="GO" id="GO:0033617">
    <property type="term" value="P:mitochondrial respiratory chain complex IV assembly"/>
    <property type="evidence" value="ECO:0007669"/>
    <property type="project" value="TreeGrafter"/>
</dbReference>
<dbReference type="GO" id="GO:0016531">
    <property type="term" value="F:copper chaperone activity"/>
    <property type="evidence" value="ECO:0007669"/>
    <property type="project" value="InterPro"/>
</dbReference>
<evidence type="ECO:0000256" key="7">
    <source>
        <dbReference type="ARBA" id="ARBA00023186"/>
    </source>
</evidence>
<dbReference type="SUPFAM" id="SSF47072">
    <property type="entry name" value="Cysteine alpha-hairpin motif"/>
    <property type="match status" value="1"/>
</dbReference>
<evidence type="ECO:0000256" key="4">
    <source>
        <dbReference type="ARBA" id="ARBA00023008"/>
    </source>
</evidence>
<comment type="subcellular location">
    <subcellularLocation>
        <location evidence="1">Mitochondrion intermembrane space</location>
    </subcellularLocation>
</comment>
<comment type="caution">
    <text evidence="9">The sequence shown here is derived from an EMBL/GenBank/DDBJ whole genome shotgun (WGS) entry which is preliminary data.</text>
</comment>
<dbReference type="Gene3D" id="1.10.287.1130">
    <property type="entry name" value="CytochromE C oxidase copper chaperone"/>
    <property type="match status" value="1"/>
</dbReference>